<dbReference type="Pfam" id="PF01638">
    <property type="entry name" value="HxlR"/>
    <property type="match status" value="1"/>
</dbReference>
<dbReference type="PROSITE" id="PS51118">
    <property type="entry name" value="HTH_HXLR"/>
    <property type="match status" value="1"/>
</dbReference>
<evidence type="ECO:0000256" key="1">
    <source>
        <dbReference type="ARBA" id="ARBA00023015"/>
    </source>
</evidence>
<sequence>MKKYTMPVEASLDVIGGKWKVVIMCHLILGTRRNSELKRVMPGISQKMLSQQLKELEGDHLIRREVFNEVPLRVEYSLTDYGWTLKDILDALCAWGEVHIERNYENKYDVLEKSILNK</sequence>
<keyword evidence="6" id="KW-1185">Reference proteome</keyword>
<dbReference type="EMBL" id="WMIB01000020">
    <property type="protein sequence ID" value="MTH54906.1"/>
    <property type="molecule type" value="Genomic_DNA"/>
</dbReference>
<dbReference type="Gene3D" id="1.10.10.10">
    <property type="entry name" value="Winged helix-like DNA-binding domain superfamily/Winged helix DNA-binding domain"/>
    <property type="match status" value="1"/>
</dbReference>
<dbReference type="Proteomes" id="UP000434639">
    <property type="component" value="Unassembled WGS sequence"/>
</dbReference>
<gene>
    <name evidence="5" type="ORF">GKZ89_16000</name>
</gene>
<dbReference type="PANTHER" id="PTHR33204">
    <property type="entry name" value="TRANSCRIPTIONAL REGULATOR, MARR FAMILY"/>
    <property type="match status" value="1"/>
</dbReference>
<dbReference type="GO" id="GO:0003677">
    <property type="term" value="F:DNA binding"/>
    <property type="evidence" value="ECO:0007669"/>
    <property type="project" value="UniProtKB-KW"/>
</dbReference>
<reference evidence="5 6" key="1">
    <citation type="journal article" date="2017" name="Int. J. Syst. Evol. Microbiol.">
        <title>Bacillus mangrovi sp. nov., isolated from a sediment sample from a mangrove forest.</title>
        <authorList>
            <person name="Gupta V."/>
            <person name="Singh P.K."/>
            <person name="Korpole S."/>
            <person name="Tanuku N.R.S."/>
            <person name="Pinnaka A.K."/>
        </authorList>
    </citation>
    <scope>NUCLEOTIDE SEQUENCE [LARGE SCALE GENOMIC DNA]</scope>
    <source>
        <strain evidence="5 6">KCTC 33872</strain>
    </source>
</reference>
<proteinExistence type="predicted"/>
<evidence type="ECO:0000256" key="3">
    <source>
        <dbReference type="ARBA" id="ARBA00023163"/>
    </source>
</evidence>
<keyword evidence="3" id="KW-0804">Transcription</keyword>
<organism evidence="5 6">
    <name type="scientific">Metabacillus mangrovi</name>
    <dbReference type="NCBI Taxonomy" id="1491830"/>
    <lineage>
        <taxon>Bacteria</taxon>
        <taxon>Bacillati</taxon>
        <taxon>Bacillota</taxon>
        <taxon>Bacilli</taxon>
        <taxon>Bacillales</taxon>
        <taxon>Bacillaceae</taxon>
        <taxon>Metabacillus</taxon>
    </lineage>
</organism>
<evidence type="ECO:0000313" key="6">
    <source>
        <dbReference type="Proteomes" id="UP000434639"/>
    </source>
</evidence>
<evidence type="ECO:0000259" key="4">
    <source>
        <dbReference type="PROSITE" id="PS51118"/>
    </source>
</evidence>
<feature type="domain" description="HTH hxlR-type" evidence="4">
    <location>
        <begin position="6"/>
        <end position="104"/>
    </location>
</feature>
<evidence type="ECO:0000256" key="2">
    <source>
        <dbReference type="ARBA" id="ARBA00023125"/>
    </source>
</evidence>
<dbReference type="PANTHER" id="PTHR33204:SF29">
    <property type="entry name" value="TRANSCRIPTIONAL REGULATOR"/>
    <property type="match status" value="1"/>
</dbReference>
<dbReference type="OrthoDB" id="9791143at2"/>
<dbReference type="InterPro" id="IPR036388">
    <property type="entry name" value="WH-like_DNA-bd_sf"/>
</dbReference>
<accession>A0A7X2S8W5</accession>
<dbReference type="RefSeq" id="WP_155113418.1">
    <property type="nucleotide sequence ID" value="NZ_WMIB01000020.1"/>
</dbReference>
<dbReference type="SUPFAM" id="SSF46785">
    <property type="entry name" value="Winged helix' DNA-binding domain"/>
    <property type="match status" value="1"/>
</dbReference>
<comment type="caution">
    <text evidence="5">The sequence shown here is derived from an EMBL/GenBank/DDBJ whole genome shotgun (WGS) entry which is preliminary data.</text>
</comment>
<protein>
    <submittedName>
        <fullName evidence="5">MarR family transcriptional regulator</fullName>
    </submittedName>
</protein>
<keyword evidence="1" id="KW-0805">Transcription regulation</keyword>
<name>A0A7X2S8W5_9BACI</name>
<dbReference type="InterPro" id="IPR002577">
    <property type="entry name" value="HTH_HxlR"/>
</dbReference>
<dbReference type="InterPro" id="IPR036390">
    <property type="entry name" value="WH_DNA-bd_sf"/>
</dbReference>
<keyword evidence="2" id="KW-0238">DNA-binding</keyword>
<dbReference type="AlphaFoldDB" id="A0A7X2S8W5"/>
<evidence type="ECO:0000313" key="5">
    <source>
        <dbReference type="EMBL" id="MTH54906.1"/>
    </source>
</evidence>